<dbReference type="InterPro" id="IPR006011">
    <property type="entry name" value="Syntaxin_N"/>
</dbReference>
<evidence type="ECO:0000256" key="4">
    <source>
        <dbReference type="ARBA" id="ARBA00022775"/>
    </source>
</evidence>
<evidence type="ECO:0000256" key="3">
    <source>
        <dbReference type="ARBA" id="ARBA00022692"/>
    </source>
</evidence>
<dbReference type="GO" id="GO:0012505">
    <property type="term" value="C:endomembrane system"/>
    <property type="evidence" value="ECO:0007669"/>
    <property type="project" value="TreeGrafter"/>
</dbReference>
<dbReference type="RefSeq" id="XP_015515597.1">
    <property type="nucleotide sequence ID" value="XM_015660111.2"/>
</dbReference>
<feature type="domain" description="T-SNARE coiled-coil homology" evidence="8">
    <location>
        <begin position="202"/>
        <end position="264"/>
    </location>
</feature>
<dbReference type="SMART" id="SM00397">
    <property type="entry name" value="t_SNARE"/>
    <property type="match status" value="1"/>
</dbReference>
<dbReference type="KEGG" id="nlo:107221199"/>
<keyword evidence="9" id="KW-1185">Reference proteome</keyword>
<evidence type="ECO:0000256" key="1">
    <source>
        <dbReference type="ARBA" id="ARBA00004211"/>
    </source>
</evidence>
<comment type="similarity">
    <text evidence="2">Belongs to the syntaxin family.</text>
</comment>
<dbReference type="GO" id="GO:0031201">
    <property type="term" value="C:SNARE complex"/>
    <property type="evidence" value="ECO:0007669"/>
    <property type="project" value="TreeGrafter"/>
</dbReference>
<sequence length="296" mass="34615">MTRDRLPDLCAARKHSASFGTGFLQDVHIQISQNKKLNKVLEEVEETRMLIQLIADNSNVIKELHNDVLSYNNREIQVELDTRTQVISETATRVQKKLKDMEKEITLVEDLSVETAKEGPIHMRIKILQYSTMSRLFGEVMREYNESLLRYQEKYTSLLYQQKLLTQKQCTNEEFQEMLDSKETDLFVDNILQDTSAVRQQLSDLQTRHEEFLKIEKSIVEVRDMFVEMAFLVEKQSERLNCVEYFAGIATDNVDNGRFDLSKAEKKGHKYKKRKIKILIVISLIVLVLILIAIFF</sequence>
<keyword evidence="4" id="KW-0813">Transport</keyword>
<dbReference type="GO" id="GO:0005886">
    <property type="term" value="C:plasma membrane"/>
    <property type="evidence" value="ECO:0007669"/>
    <property type="project" value="TreeGrafter"/>
</dbReference>
<evidence type="ECO:0000256" key="7">
    <source>
        <dbReference type="SAM" id="Phobius"/>
    </source>
</evidence>
<dbReference type="InterPro" id="IPR010989">
    <property type="entry name" value="SNARE"/>
</dbReference>
<evidence type="ECO:0000313" key="10">
    <source>
        <dbReference type="RefSeq" id="XP_015515597.1"/>
    </source>
</evidence>
<dbReference type="InterPro" id="IPR045242">
    <property type="entry name" value="Syntaxin"/>
</dbReference>
<dbReference type="CDD" id="cd15848">
    <property type="entry name" value="SNARE_syntaxin1-like"/>
    <property type="match status" value="1"/>
</dbReference>
<evidence type="ECO:0000259" key="8">
    <source>
        <dbReference type="PROSITE" id="PS50192"/>
    </source>
</evidence>
<dbReference type="SMART" id="SM00503">
    <property type="entry name" value="SynN"/>
    <property type="match status" value="1"/>
</dbReference>
<reference evidence="10" key="1">
    <citation type="submission" date="2025-08" db="UniProtKB">
        <authorList>
            <consortium name="RefSeq"/>
        </authorList>
    </citation>
    <scope>IDENTIFICATION</scope>
    <source>
        <tissue evidence="10">Thorax and Abdomen</tissue>
    </source>
</reference>
<comment type="subcellular location">
    <subcellularLocation>
        <location evidence="1">Membrane</location>
        <topology evidence="1">Single-pass type IV membrane protein</topology>
    </subcellularLocation>
</comment>
<evidence type="ECO:0000313" key="9">
    <source>
        <dbReference type="Proteomes" id="UP000829291"/>
    </source>
</evidence>
<dbReference type="InterPro" id="IPR000727">
    <property type="entry name" value="T_SNARE_dom"/>
</dbReference>
<dbReference type="GO" id="GO:0006836">
    <property type="term" value="P:neurotransmitter transport"/>
    <property type="evidence" value="ECO:0007669"/>
    <property type="project" value="UniProtKB-KW"/>
</dbReference>
<dbReference type="OrthoDB" id="10255013at2759"/>
<name>A0A6J0BMX0_NEOLC</name>
<dbReference type="GO" id="GO:0005484">
    <property type="term" value="F:SNAP receptor activity"/>
    <property type="evidence" value="ECO:0007669"/>
    <property type="project" value="TreeGrafter"/>
</dbReference>
<dbReference type="GO" id="GO:0006886">
    <property type="term" value="P:intracellular protein transport"/>
    <property type="evidence" value="ECO:0007669"/>
    <property type="project" value="TreeGrafter"/>
</dbReference>
<dbReference type="GO" id="GO:0000149">
    <property type="term" value="F:SNARE binding"/>
    <property type="evidence" value="ECO:0007669"/>
    <property type="project" value="TreeGrafter"/>
</dbReference>
<dbReference type="Pfam" id="PF00804">
    <property type="entry name" value="Syntaxin"/>
    <property type="match status" value="1"/>
</dbReference>
<dbReference type="Proteomes" id="UP000829291">
    <property type="component" value="Chromosome 5"/>
</dbReference>
<protein>
    <submittedName>
        <fullName evidence="10">Syntaxin-1A-like</fullName>
    </submittedName>
</protein>
<dbReference type="InParanoid" id="A0A6J0BMX0"/>
<dbReference type="GO" id="GO:0006887">
    <property type="term" value="P:exocytosis"/>
    <property type="evidence" value="ECO:0007669"/>
    <property type="project" value="TreeGrafter"/>
</dbReference>
<keyword evidence="5 7" id="KW-1133">Transmembrane helix</keyword>
<evidence type="ECO:0000256" key="6">
    <source>
        <dbReference type="ARBA" id="ARBA00023136"/>
    </source>
</evidence>
<dbReference type="PANTHER" id="PTHR19957:SF307">
    <property type="entry name" value="PROTEIN SSO1-RELATED"/>
    <property type="match status" value="1"/>
</dbReference>
<proteinExistence type="inferred from homology"/>
<keyword evidence="4" id="KW-0532">Neurotransmitter transport</keyword>
<evidence type="ECO:0000256" key="2">
    <source>
        <dbReference type="ARBA" id="ARBA00009063"/>
    </source>
</evidence>
<dbReference type="GO" id="GO:0048278">
    <property type="term" value="P:vesicle docking"/>
    <property type="evidence" value="ECO:0007669"/>
    <property type="project" value="TreeGrafter"/>
</dbReference>
<dbReference type="SUPFAM" id="SSF47661">
    <property type="entry name" value="t-snare proteins"/>
    <property type="match status" value="1"/>
</dbReference>
<dbReference type="GeneID" id="107221199"/>
<keyword evidence="6 7" id="KW-0472">Membrane</keyword>
<keyword evidence="3 7" id="KW-0812">Transmembrane</keyword>
<dbReference type="PANTHER" id="PTHR19957">
    <property type="entry name" value="SYNTAXIN"/>
    <property type="match status" value="1"/>
</dbReference>
<dbReference type="Gene3D" id="1.20.58.70">
    <property type="match status" value="1"/>
</dbReference>
<dbReference type="Gene3D" id="1.20.5.110">
    <property type="match status" value="1"/>
</dbReference>
<gene>
    <name evidence="10" type="primary">LOC107221199</name>
</gene>
<feature type="transmembrane region" description="Helical" evidence="7">
    <location>
        <begin position="276"/>
        <end position="295"/>
    </location>
</feature>
<organism evidence="10">
    <name type="scientific">Neodiprion lecontei</name>
    <name type="common">Redheaded pine sawfly</name>
    <dbReference type="NCBI Taxonomy" id="441921"/>
    <lineage>
        <taxon>Eukaryota</taxon>
        <taxon>Metazoa</taxon>
        <taxon>Ecdysozoa</taxon>
        <taxon>Arthropoda</taxon>
        <taxon>Hexapoda</taxon>
        <taxon>Insecta</taxon>
        <taxon>Pterygota</taxon>
        <taxon>Neoptera</taxon>
        <taxon>Endopterygota</taxon>
        <taxon>Hymenoptera</taxon>
        <taxon>Tenthredinoidea</taxon>
        <taxon>Diprionidae</taxon>
        <taxon>Diprioninae</taxon>
        <taxon>Neodiprion</taxon>
    </lineage>
</organism>
<evidence type="ECO:0000256" key="5">
    <source>
        <dbReference type="ARBA" id="ARBA00022989"/>
    </source>
</evidence>
<dbReference type="AlphaFoldDB" id="A0A6J0BMX0"/>
<dbReference type="GO" id="GO:0006906">
    <property type="term" value="P:vesicle fusion"/>
    <property type="evidence" value="ECO:0007669"/>
    <property type="project" value="TreeGrafter"/>
</dbReference>
<dbReference type="PROSITE" id="PS50192">
    <property type="entry name" value="T_SNARE"/>
    <property type="match status" value="1"/>
</dbReference>
<accession>A0A6J0BMX0</accession>